<evidence type="ECO:0000313" key="1">
    <source>
        <dbReference type="EMBL" id="CAJ1373606.1"/>
    </source>
</evidence>
<accession>A0AA36MJ45</accession>
<keyword evidence="2" id="KW-1185">Reference proteome</keyword>
<comment type="caution">
    <text evidence="1">The sequence shown here is derived from an EMBL/GenBank/DDBJ whole genome shotgun (WGS) entry which is preliminary data.</text>
</comment>
<dbReference type="Proteomes" id="UP001178507">
    <property type="component" value="Unassembled WGS sequence"/>
</dbReference>
<dbReference type="EMBL" id="CAUJNA010000204">
    <property type="protein sequence ID" value="CAJ1373606.1"/>
    <property type="molecule type" value="Genomic_DNA"/>
</dbReference>
<reference evidence="1" key="1">
    <citation type="submission" date="2023-08" db="EMBL/GenBank/DDBJ databases">
        <authorList>
            <person name="Chen Y."/>
            <person name="Shah S."/>
            <person name="Dougan E. K."/>
            <person name="Thang M."/>
            <person name="Chan C."/>
        </authorList>
    </citation>
    <scope>NUCLEOTIDE SEQUENCE</scope>
</reference>
<dbReference type="AlphaFoldDB" id="A0AA36MJ45"/>
<gene>
    <name evidence="1" type="ORF">EVOR1521_LOCUS3373</name>
</gene>
<sequence length="98" mass="11074">MPVTRARFGCRAARPWWAELDPEDFPDLPPIPTYALEAGSELLWSLTIQVPFDTPKPRTNNVFRVRVMDPNKVAVDGNLWLPGEEAGAVRVRILMRSS</sequence>
<evidence type="ECO:0000313" key="2">
    <source>
        <dbReference type="Proteomes" id="UP001178507"/>
    </source>
</evidence>
<proteinExistence type="predicted"/>
<protein>
    <submittedName>
        <fullName evidence="1">Uncharacterized protein</fullName>
    </submittedName>
</protein>
<organism evidence="1 2">
    <name type="scientific">Effrenium voratum</name>
    <dbReference type="NCBI Taxonomy" id="2562239"/>
    <lineage>
        <taxon>Eukaryota</taxon>
        <taxon>Sar</taxon>
        <taxon>Alveolata</taxon>
        <taxon>Dinophyceae</taxon>
        <taxon>Suessiales</taxon>
        <taxon>Symbiodiniaceae</taxon>
        <taxon>Effrenium</taxon>
    </lineage>
</organism>
<name>A0AA36MJ45_9DINO</name>